<dbReference type="Proteomes" id="UP000030848">
    <property type="component" value="Unassembled WGS sequence"/>
</dbReference>
<evidence type="ECO:0000313" key="2">
    <source>
        <dbReference type="EMBL" id="KHF42287.1"/>
    </source>
</evidence>
<name>A0A837D3L8_9PSEU</name>
<comment type="caution">
    <text evidence="2">The sequence shown here is derived from an EMBL/GenBank/DDBJ whole genome shotgun (WGS) entry which is preliminary data.</text>
</comment>
<reference evidence="2 3" key="1">
    <citation type="submission" date="2014-10" db="EMBL/GenBank/DDBJ databases">
        <title>Genome sequence of Micropolyspora internatus JCM3315.</title>
        <authorList>
            <person name="Shin S.-K."/>
            <person name="Yi H."/>
        </authorList>
    </citation>
    <scope>NUCLEOTIDE SEQUENCE [LARGE SCALE GENOMIC DNA]</scope>
    <source>
        <strain evidence="2 3">JCM 3315</strain>
    </source>
</reference>
<dbReference type="AlphaFoldDB" id="A0A837D3L8"/>
<feature type="compositionally biased region" description="Basic residues" evidence="1">
    <location>
        <begin position="10"/>
        <end position="25"/>
    </location>
</feature>
<dbReference type="EMBL" id="JRZE01000008">
    <property type="protein sequence ID" value="KHF42287.1"/>
    <property type="molecule type" value="Genomic_DNA"/>
</dbReference>
<accession>A0A837D3L8</accession>
<evidence type="ECO:0000256" key="1">
    <source>
        <dbReference type="SAM" id="MobiDB-lite"/>
    </source>
</evidence>
<gene>
    <name evidence="2" type="ORF">MINT15_40930</name>
</gene>
<feature type="region of interest" description="Disordered" evidence="1">
    <location>
        <begin position="1"/>
        <end position="41"/>
    </location>
</feature>
<organism evidence="2 3">
    <name type="scientific">Saccharomonospora viridis</name>
    <dbReference type="NCBI Taxonomy" id="1852"/>
    <lineage>
        <taxon>Bacteria</taxon>
        <taxon>Bacillati</taxon>
        <taxon>Actinomycetota</taxon>
        <taxon>Actinomycetes</taxon>
        <taxon>Pseudonocardiales</taxon>
        <taxon>Pseudonocardiaceae</taxon>
        <taxon>Saccharomonospora</taxon>
    </lineage>
</organism>
<evidence type="ECO:0000313" key="3">
    <source>
        <dbReference type="Proteomes" id="UP000030848"/>
    </source>
</evidence>
<protein>
    <submittedName>
        <fullName evidence="2">Uncharacterized protein</fullName>
    </submittedName>
</protein>
<sequence>MHGIGGRVHRDQRQRHHGGGQHHRHTLESHEAPRSDGGEKIGVDLYGSHLLCQAEIDTIRRTQGDASSKERLTDHRFI</sequence>
<proteinExistence type="predicted"/>
<feature type="compositionally biased region" description="Basic and acidic residues" evidence="1">
    <location>
        <begin position="26"/>
        <end position="41"/>
    </location>
</feature>